<dbReference type="AlphaFoldDB" id="A0A392Q0Q6"/>
<sequence length="29" mass="3086">MLPSLHTTVKQAAWVGESLGTIFSAYYGG</sequence>
<proteinExistence type="predicted"/>
<dbReference type="EMBL" id="LXQA010105954">
    <property type="protein sequence ID" value="MCI17557.1"/>
    <property type="molecule type" value="Genomic_DNA"/>
</dbReference>
<evidence type="ECO:0000313" key="1">
    <source>
        <dbReference type="EMBL" id="MCI17557.1"/>
    </source>
</evidence>
<name>A0A392Q0Q6_9FABA</name>
<keyword evidence="2" id="KW-1185">Reference proteome</keyword>
<evidence type="ECO:0000313" key="2">
    <source>
        <dbReference type="Proteomes" id="UP000265520"/>
    </source>
</evidence>
<dbReference type="Proteomes" id="UP000265520">
    <property type="component" value="Unassembled WGS sequence"/>
</dbReference>
<accession>A0A392Q0Q6</accession>
<feature type="non-terminal residue" evidence="1">
    <location>
        <position position="29"/>
    </location>
</feature>
<comment type="caution">
    <text evidence="1">The sequence shown here is derived from an EMBL/GenBank/DDBJ whole genome shotgun (WGS) entry which is preliminary data.</text>
</comment>
<protein>
    <submittedName>
        <fullName evidence="1">Uncharacterized protein</fullName>
    </submittedName>
</protein>
<organism evidence="1 2">
    <name type="scientific">Trifolium medium</name>
    <dbReference type="NCBI Taxonomy" id="97028"/>
    <lineage>
        <taxon>Eukaryota</taxon>
        <taxon>Viridiplantae</taxon>
        <taxon>Streptophyta</taxon>
        <taxon>Embryophyta</taxon>
        <taxon>Tracheophyta</taxon>
        <taxon>Spermatophyta</taxon>
        <taxon>Magnoliopsida</taxon>
        <taxon>eudicotyledons</taxon>
        <taxon>Gunneridae</taxon>
        <taxon>Pentapetalae</taxon>
        <taxon>rosids</taxon>
        <taxon>fabids</taxon>
        <taxon>Fabales</taxon>
        <taxon>Fabaceae</taxon>
        <taxon>Papilionoideae</taxon>
        <taxon>50 kb inversion clade</taxon>
        <taxon>NPAAA clade</taxon>
        <taxon>Hologalegina</taxon>
        <taxon>IRL clade</taxon>
        <taxon>Trifolieae</taxon>
        <taxon>Trifolium</taxon>
    </lineage>
</organism>
<reference evidence="1 2" key="1">
    <citation type="journal article" date="2018" name="Front. Plant Sci.">
        <title>Red Clover (Trifolium pratense) and Zigzag Clover (T. medium) - A Picture of Genomic Similarities and Differences.</title>
        <authorList>
            <person name="Dluhosova J."/>
            <person name="Istvanek J."/>
            <person name="Nedelnik J."/>
            <person name="Repkova J."/>
        </authorList>
    </citation>
    <scope>NUCLEOTIDE SEQUENCE [LARGE SCALE GENOMIC DNA]</scope>
    <source>
        <strain evidence="2">cv. 10/8</strain>
        <tissue evidence="1">Leaf</tissue>
    </source>
</reference>